<proteinExistence type="predicted"/>
<dbReference type="Pfam" id="PF13738">
    <property type="entry name" value="Pyr_redox_3"/>
    <property type="match status" value="1"/>
</dbReference>
<dbReference type="InterPro" id="IPR050982">
    <property type="entry name" value="Auxin_biosynth/cation_transpt"/>
</dbReference>
<dbReference type="PANTHER" id="PTHR43539:SF78">
    <property type="entry name" value="FLAVIN-CONTAINING MONOOXYGENASE"/>
    <property type="match status" value="1"/>
</dbReference>
<reference evidence="2" key="1">
    <citation type="submission" date="2023-07" db="EMBL/GenBank/DDBJ databases">
        <title>Marinobacter sp. chi1 genome sequencing and assembly.</title>
        <authorList>
            <person name="Park S."/>
        </authorList>
    </citation>
    <scope>NUCLEOTIDE SEQUENCE</scope>
    <source>
        <strain evidence="2">Chi1</strain>
    </source>
</reference>
<gene>
    <name evidence="2" type="ORF">QVZ43_03160</name>
</gene>
<name>A0ABT8VXH7_9GAMM</name>
<dbReference type="InterPro" id="IPR036188">
    <property type="entry name" value="FAD/NAD-bd_sf"/>
</dbReference>
<evidence type="ECO:0000313" key="3">
    <source>
        <dbReference type="Proteomes" id="UP001168640"/>
    </source>
</evidence>
<dbReference type="PROSITE" id="PS51257">
    <property type="entry name" value="PROKAR_LIPOPROTEIN"/>
    <property type="match status" value="1"/>
</dbReference>
<dbReference type="Proteomes" id="UP001168640">
    <property type="component" value="Unassembled WGS sequence"/>
</dbReference>
<keyword evidence="1" id="KW-0560">Oxidoreductase</keyword>
<comment type="caution">
    <text evidence="2">The sequence shown here is derived from an EMBL/GenBank/DDBJ whole genome shotgun (WGS) entry which is preliminary data.</text>
</comment>
<organism evidence="2 3">
    <name type="scientific">Marinobacter suaedae</name>
    <dbReference type="NCBI Taxonomy" id="3057675"/>
    <lineage>
        <taxon>Bacteria</taxon>
        <taxon>Pseudomonadati</taxon>
        <taxon>Pseudomonadota</taxon>
        <taxon>Gammaproteobacteria</taxon>
        <taxon>Pseudomonadales</taxon>
        <taxon>Marinobacteraceae</taxon>
        <taxon>Marinobacter</taxon>
    </lineage>
</organism>
<protein>
    <submittedName>
        <fullName evidence="2">NAD(P)-binding domain-containing protein</fullName>
    </submittedName>
</protein>
<sequence>MSGVNRVDCVIVGAGHAGLAFSACLQEQQIDHVLLERGEVANAWLSQRWDSLRLLTPNWQSQLPGYAYRGDSPDAFMTAQETARFISGYAGAINAPVQTSTAVRRATIHGEGFKVETSRGDWQCRSLVVASGAFARPKLPVFSSQLSPAISQFSCLHYRNPRQLPYGDVMVVGASASGLQIAAELAQSGRGVVLCVGEHVRMPRTYRGLDIQRWLHLMGMHNERYDQVEDLKRLRRLSSPQLIGDVAQRIFDLNHVRSLGVQLAGRLVSAHDQTVQFSGSLRNHCALADLKLQRLVRRIDDWADRQDLLMDIDDPVPFGPTQIESSPLLKLNLAQRNIRSVIWANGLQPDYRWLVDMPAFDDKGRLKHDGGIADIDGLYVMGLPFMRRRNSSFIHGAGEDARELSSHLVQYLESVACPMDNLMVGNC</sequence>
<dbReference type="SUPFAM" id="SSF51905">
    <property type="entry name" value="FAD/NAD(P)-binding domain"/>
    <property type="match status" value="2"/>
</dbReference>
<dbReference type="RefSeq" id="WP_302908838.1">
    <property type="nucleotide sequence ID" value="NZ_JAUMIS010000001.1"/>
</dbReference>
<dbReference type="EMBL" id="JAUMIS010000001">
    <property type="protein sequence ID" value="MDO3720706.1"/>
    <property type="molecule type" value="Genomic_DNA"/>
</dbReference>
<keyword evidence="3" id="KW-1185">Reference proteome</keyword>
<evidence type="ECO:0000256" key="1">
    <source>
        <dbReference type="ARBA" id="ARBA00023002"/>
    </source>
</evidence>
<accession>A0ABT8VXH7</accession>
<evidence type="ECO:0000313" key="2">
    <source>
        <dbReference type="EMBL" id="MDO3720706.1"/>
    </source>
</evidence>
<dbReference type="PANTHER" id="PTHR43539">
    <property type="entry name" value="FLAVIN-BINDING MONOOXYGENASE-LIKE PROTEIN (AFU_ORTHOLOGUE AFUA_4G09220)"/>
    <property type="match status" value="1"/>
</dbReference>
<dbReference type="PRINTS" id="PR00411">
    <property type="entry name" value="PNDRDTASEI"/>
</dbReference>
<dbReference type="Gene3D" id="3.50.50.60">
    <property type="entry name" value="FAD/NAD(P)-binding domain"/>
    <property type="match status" value="1"/>
</dbReference>